<proteinExistence type="inferred from homology"/>
<dbReference type="NCBIfam" id="TIGR01382">
    <property type="entry name" value="PfpI"/>
    <property type="match status" value="1"/>
</dbReference>
<dbReference type="SUPFAM" id="SSF52317">
    <property type="entry name" value="Class I glutamine amidotransferase-like"/>
    <property type="match status" value="1"/>
</dbReference>
<evidence type="ECO:0000313" key="3">
    <source>
        <dbReference type="EMBL" id="ABR56313.1"/>
    </source>
</evidence>
<dbReference type="Pfam" id="PF01965">
    <property type="entry name" value="DJ-1_PfpI"/>
    <property type="match status" value="1"/>
</dbReference>
<dbReference type="GeneID" id="5327699"/>
<dbReference type="RefSeq" id="WP_011973445.1">
    <property type="nucleotide sequence ID" value="NC_009635.1"/>
</dbReference>
<evidence type="ECO:0000259" key="2">
    <source>
        <dbReference type="Pfam" id="PF01965"/>
    </source>
</evidence>
<dbReference type="InterPro" id="IPR029062">
    <property type="entry name" value="Class_I_gatase-like"/>
</dbReference>
<accession>A6UUZ1</accession>
<comment type="similarity">
    <text evidence="1">Belongs to the peptidase C56 family.</text>
</comment>
<dbReference type="STRING" id="419665.Maeo_0730"/>
<gene>
    <name evidence="3" type="ordered locus">Maeo_0730</name>
</gene>
<dbReference type="KEGG" id="mae:Maeo_0730"/>
<dbReference type="Proteomes" id="UP000001106">
    <property type="component" value="Chromosome"/>
</dbReference>
<dbReference type="GO" id="GO:0008233">
    <property type="term" value="F:peptidase activity"/>
    <property type="evidence" value="ECO:0007669"/>
    <property type="project" value="UniProtKB-KW"/>
</dbReference>
<dbReference type="GO" id="GO:0005737">
    <property type="term" value="C:cytoplasm"/>
    <property type="evidence" value="ECO:0007669"/>
    <property type="project" value="TreeGrafter"/>
</dbReference>
<dbReference type="CDD" id="cd03135">
    <property type="entry name" value="GATase1_DJ-1"/>
    <property type="match status" value="1"/>
</dbReference>
<dbReference type="InterPro" id="IPR050325">
    <property type="entry name" value="Prot/Nucl_acid_deglycase"/>
</dbReference>
<dbReference type="PANTHER" id="PTHR48094">
    <property type="entry name" value="PROTEIN/NUCLEIC ACID DEGLYCASE DJ-1-RELATED"/>
    <property type="match status" value="1"/>
</dbReference>
<dbReference type="eggNOG" id="arCOG00769">
    <property type="taxonomic scope" value="Archaea"/>
</dbReference>
<name>A6UUZ1_META3</name>
<dbReference type="GO" id="GO:0006508">
    <property type="term" value="P:proteolysis"/>
    <property type="evidence" value="ECO:0007669"/>
    <property type="project" value="UniProtKB-KW"/>
</dbReference>
<keyword evidence="3" id="KW-0645">Protease</keyword>
<dbReference type="Gene3D" id="3.40.50.880">
    <property type="match status" value="1"/>
</dbReference>
<dbReference type="InterPro" id="IPR002818">
    <property type="entry name" value="DJ-1/PfpI"/>
</dbReference>
<sequence length="175" mass="19332">MKILVVIAPENFRDEELFEPLHIFNKNNIDFDVVSTTKGEHTGMLGGKITTTTNIDEIDEKDYCGIVIVGGSGSKEYLWNNNNLINLVKSFYENNKIVSAICISPAVLAISNILKNKRATVFPSNDAIEELLKGGAIYIDEGVVVDKNIITAKNPDYATDFGIKIVELLNIVNLQ</sequence>
<dbReference type="AlphaFoldDB" id="A6UUZ1"/>
<dbReference type="HOGENOM" id="CLU_000445_44_4_2"/>
<dbReference type="InterPro" id="IPR006286">
    <property type="entry name" value="C56_PfpI-like"/>
</dbReference>
<dbReference type="PANTHER" id="PTHR48094:SF12">
    <property type="entry name" value="PARKINSON DISEASE PROTEIN 7 HOMOLOG"/>
    <property type="match status" value="1"/>
</dbReference>
<evidence type="ECO:0000313" key="4">
    <source>
        <dbReference type="Proteomes" id="UP000001106"/>
    </source>
</evidence>
<protein>
    <submittedName>
        <fullName evidence="3">Intracellular protease, PfpI family</fullName>
    </submittedName>
</protein>
<keyword evidence="4" id="KW-1185">Reference proteome</keyword>
<evidence type="ECO:0000256" key="1">
    <source>
        <dbReference type="ARBA" id="ARBA00008542"/>
    </source>
</evidence>
<keyword evidence="3" id="KW-0378">Hydrolase</keyword>
<dbReference type="EMBL" id="CP000743">
    <property type="protein sequence ID" value="ABR56313.1"/>
    <property type="molecule type" value="Genomic_DNA"/>
</dbReference>
<feature type="domain" description="DJ-1/PfpI" evidence="2">
    <location>
        <begin position="1"/>
        <end position="167"/>
    </location>
</feature>
<dbReference type="OrthoDB" id="82036at2157"/>
<organism evidence="3 4">
    <name type="scientific">Methanococcus aeolicus (strain ATCC BAA-1280 / DSM 17508 / OCM 812 / Nankai-3)</name>
    <dbReference type="NCBI Taxonomy" id="419665"/>
    <lineage>
        <taxon>Archaea</taxon>
        <taxon>Methanobacteriati</taxon>
        <taxon>Methanobacteriota</taxon>
        <taxon>Methanomada group</taxon>
        <taxon>Methanococci</taxon>
        <taxon>Methanococcales</taxon>
        <taxon>Methanococcaceae</taxon>
        <taxon>Methanococcus</taxon>
    </lineage>
</organism>
<reference evidence="3" key="1">
    <citation type="submission" date="2007-06" db="EMBL/GenBank/DDBJ databases">
        <title>Complete sequence of Methanococcus aeolicus Nankai-3.</title>
        <authorList>
            <consortium name="US DOE Joint Genome Institute"/>
            <person name="Copeland A."/>
            <person name="Lucas S."/>
            <person name="Lapidus A."/>
            <person name="Barry K."/>
            <person name="Glavina del Rio T."/>
            <person name="Dalin E."/>
            <person name="Tice H."/>
            <person name="Pitluck S."/>
            <person name="Chain P."/>
            <person name="Malfatti S."/>
            <person name="Shin M."/>
            <person name="Vergez L."/>
            <person name="Schmutz J."/>
            <person name="Larimer F."/>
            <person name="Land M."/>
            <person name="Hauser L."/>
            <person name="Kyrpides N."/>
            <person name="Lykidis A."/>
            <person name="Sieprawska-Lupa M."/>
            <person name="Whitman W.B."/>
            <person name="Richardson P."/>
        </authorList>
    </citation>
    <scope>NUCLEOTIDE SEQUENCE [LARGE SCALE GENOMIC DNA]</scope>
    <source>
        <strain evidence="3">Nankai-3</strain>
    </source>
</reference>